<organism evidence="2 3">
    <name type="scientific">Bagarius yarrelli</name>
    <name type="common">Goonch</name>
    <name type="synonym">Bagrus yarrelli</name>
    <dbReference type="NCBI Taxonomy" id="175774"/>
    <lineage>
        <taxon>Eukaryota</taxon>
        <taxon>Metazoa</taxon>
        <taxon>Chordata</taxon>
        <taxon>Craniata</taxon>
        <taxon>Vertebrata</taxon>
        <taxon>Euteleostomi</taxon>
        <taxon>Actinopterygii</taxon>
        <taxon>Neopterygii</taxon>
        <taxon>Teleostei</taxon>
        <taxon>Ostariophysi</taxon>
        <taxon>Siluriformes</taxon>
        <taxon>Sisoridae</taxon>
        <taxon>Sisorinae</taxon>
        <taxon>Bagarius</taxon>
    </lineage>
</organism>
<dbReference type="Proteomes" id="UP000319801">
    <property type="component" value="Unassembled WGS sequence"/>
</dbReference>
<feature type="region of interest" description="Disordered" evidence="1">
    <location>
        <begin position="1"/>
        <end position="20"/>
    </location>
</feature>
<protein>
    <submittedName>
        <fullName evidence="2">Uncharacterized protein</fullName>
    </submittedName>
</protein>
<feature type="compositionally biased region" description="Polar residues" evidence="1">
    <location>
        <begin position="7"/>
        <end position="16"/>
    </location>
</feature>
<name>A0A556TKA0_BAGYA</name>
<evidence type="ECO:0000313" key="2">
    <source>
        <dbReference type="EMBL" id="TSK17760.1"/>
    </source>
</evidence>
<evidence type="ECO:0000313" key="3">
    <source>
        <dbReference type="Proteomes" id="UP000319801"/>
    </source>
</evidence>
<comment type="caution">
    <text evidence="2">The sequence shown here is derived from an EMBL/GenBank/DDBJ whole genome shotgun (WGS) entry which is preliminary data.</text>
</comment>
<dbReference type="AlphaFoldDB" id="A0A556TKA0"/>
<dbReference type="EMBL" id="VCAZ01000004">
    <property type="protein sequence ID" value="TSK17760.1"/>
    <property type="molecule type" value="Genomic_DNA"/>
</dbReference>
<keyword evidence="3" id="KW-1185">Reference proteome</keyword>
<proteinExistence type="predicted"/>
<reference evidence="2 3" key="1">
    <citation type="journal article" date="2019" name="Genome Biol. Evol.">
        <title>Whole-Genome Sequencing of the Giant Devil Catfish, Bagarius yarrelli.</title>
        <authorList>
            <person name="Jiang W."/>
            <person name="Lv Y."/>
            <person name="Cheng L."/>
            <person name="Yang K."/>
            <person name="Chao B."/>
            <person name="Wang X."/>
            <person name="Li Y."/>
            <person name="Pan X."/>
            <person name="You X."/>
            <person name="Zhang Y."/>
            <person name="Yang J."/>
            <person name="Li J."/>
            <person name="Zhang X."/>
            <person name="Liu S."/>
            <person name="Sun C."/>
            <person name="Yang J."/>
            <person name="Shi Q."/>
        </authorList>
    </citation>
    <scope>NUCLEOTIDE SEQUENCE [LARGE SCALE GENOMIC DNA]</scope>
    <source>
        <strain evidence="2">JWS20170419001</strain>
        <tissue evidence="2">Muscle</tissue>
    </source>
</reference>
<accession>A0A556TKA0</accession>
<gene>
    <name evidence="2" type="ORF">Baya_1140</name>
</gene>
<sequence>MHRDSLSNDSGINSKSPRAASPSLITQCFTLCYRCLSRAIVPSRPTMSAGAAPEAALHVINLLAEHGFYRSEDCQHGRIIHRHGDVKTPINNMAAVNGTGGKSGEELLTGDVVV</sequence>
<evidence type="ECO:0000256" key="1">
    <source>
        <dbReference type="SAM" id="MobiDB-lite"/>
    </source>
</evidence>